<dbReference type="EMBL" id="LFJN01000032">
    <property type="protein sequence ID" value="KPI36319.1"/>
    <property type="molecule type" value="Genomic_DNA"/>
</dbReference>
<dbReference type="Gene3D" id="3.10.450.50">
    <property type="match status" value="2"/>
</dbReference>
<proteinExistence type="predicted"/>
<name>A0A0N0NJ83_9EURO</name>
<dbReference type="GeneID" id="28739603"/>
<reference evidence="1 2" key="1">
    <citation type="submission" date="2015-06" db="EMBL/GenBank/DDBJ databases">
        <title>Draft genome of the ant-associated black yeast Phialophora attae CBS 131958.</title>
        <authorList>
            <person name="Moreno L.F."/>
            <person name="Stielow B.J."/>
            <person name="de Hoog S."/>
            <person name="Vicente V.A."/>
            <person name="Weiss V.A."/>
            <person name="de Vries M."/>
            <person name="Cruz L.M."/>
            <person name="Souza E.M."/>
        </authorList>
    </citation>
    <scope>NUCLEOTIDE SEQUENCE [LARGE SCALE GENOMIC DNA]</scope>
    <source>
        <strain evidence="1 2">CBS 131958</strain>
    </source>
</reference>
<gene>
    <name evidence="1" type="ORF">AB675_7361</name>
</gene>
<evidence type="ECO:0008006" key="3">
    <source>
        <dbReference type="Google" id="ProtNLM"/>
    </source>
</evidence>
<dbReference type="VEuPathDB" id="FungiDB:AB675_7361"/>
<organism evidence="1 2">
    <name type="scientific">Cyphellophora attinorum</name>
    <dbReference type="NCBI Taxonomy" id="1664694"/>
    <lineage>
        <taxon>Eukaryota</taxon>
        <taxon>Fungi</taxon>
        <taxon>Dikarya</taxon>
        <taxon>Ascomycota</taxon>
        <taxon>Pezizomycotina</taxon>
        <taxon>Eurotiomycetes</taxon>
        <taxon>Chaetothyriomycetidae</taxon>
        <taxon>Chaetothyriales</taxon>
        <taxon>Cyphellophoraceae</taxon>
        <taxon>Cyphellophora</taxon>
    </lineage>
</organism>
<dbReference type="InterPro" id="IPR032710">
    <property type="entry name" value="NTF2-like_dom_sf"/>
</dbReference>
<evidence type="ECO:0000313" key="2">
    <source>
        <dbReference type="Proteomes" id="UP000038010"/>
    </source>
</evidence>
<accession>A0A0N0NJ83</accession>
<keyword evidence="2" id="KW-1185">Reference proteome</keyword>
<dbReference type="RefSeq" id="XP_017996282.1">
    <property type="nucleotide sequence ID" value="XM_018147723.1"/>
</dbReference>
<protein>
    <recommendedName>
        <fullName evidence="3">DUF4440 domain-containing protein</fullName>
    </recommendedName>
</protein>
<dbReference type="Proteomes" id="UP000038010">
    <property type="component" value="Unassembled WGS sequence"/>
</dbReference>
<evidence type="ECO:0000313" key="1">
    <source>
        <dbReference type="EMBL" id="KPI36319.1"/>
    </source>
</evidence>
<dbReference type="OrthoDB" id="332863at2759"/>
<comment type="caution">
    <text evidence="1">The sequence shown here is derived from an EMBL/GenBank/DDBJ whole genome shotgun (WGS) entry which is preliminary data.</text>
</comment>
<sequence length="113" mass="12229">MSSAEAQIKKTLEAYRDALVASDATGCSSLYVSDGVVMAQGFPSQLDVEFSFHEIVIVSDKYGFARTSSVGTQRVLGTGKVSNEGNQELFVMEKQGDDWKIGRYCFSTTKGPA</sequence>
<dbReference type="SUPFAM" id="SSF54427">
    <property type="entry name" value="NTF2-like"/>
    <property type="match status" value="1"/>
</dbReference>
<dbReference type="AlphaFoldDB" id="A0A0N0NJ83"/>